<evidence type="ECO:0000313" key="3">
    <source>
        <dbReference type="Proteomes" id="UP000553766"/>
    </source>
</evidence>
<keyword evidence="3" id="KW-1185">Reference proteome</keyword>
<name>A0A840WVG1_9RHOB</name>
<organism evidence="2 3">
    <name type="scientific">Rubricella aquisinus</name>
    <dbReference type="NCBI Taxonomy" id="2028108"/>
    <lineage>
        <taxon>Bacteria</taxon>
        <taxon>Pseudomonadati</taxon>
        <taxon>Pseudomonadota</taxon>
        <taxon>Alphaproteobacteria</taxon>
        <taxon>Rhodobacterales</taxon>
        <taxon>Paracoccaceae</taxon>
        <taxon>Rubricella</taxon>
    </lineage>
</organism>
<gene>
    <name evidence="2" type="ORF">FHS89_001190</name>
</gene>
<comment type="caution">
    <text evidence="2">The sequence shown here is derived from an EMBL/GenBank/DDBJ whole genome shotgun (WGS) entry which is preliminary data.</text>
</comment>
<protein>
    <submittedName>
        <fullName evidence="2">Uncharacterized protein</fullName>
    </submittedName>
</protein>
<evidence type="ECO:0000256" key="1">
    <source>
        <dbReference type="SAM" id="MobiDB-lite"/>
    </source>
</evidence>
<feature type="region of interest" description="Disordered" evidence="1">
    <location>
        <begin position="1"/>
        <end position="23"/>
    </location>
</feature>
<accession>A0A840WVG1</accession>
<dbReference type="EMBL" id="JACIJS010000003">
    <property type="protein sequence ID" value="MBB5515180.1"/>
    <property type="molecule type" value="Genomic_DNA"/>
</dbReference>
<sequence length="48" mass="5398">MTKKDATATPDAMPQRDKPAPAEAYLDLWEKSVSLMQRDGPKQPPRDD</sequence>
<reference evidence="2 3" key="1">
    <citation type="submission" date="2020-08" db="EMBL/GenBank/DDBJ databases">
        <title>Genomic Encyclopedia of Type Strains, Phase IV (KMG-IV): sequencing the most valuable type-strain genomes for metagenomic binning, comparative biology and taxonomic classification.</title>
        <authorList>
            <person name="Goeker M."/>
        </authorList>
    </citation>
    <scope>NUCLEOTIDE SEQUENCE [LARGE SCALE GENOMIC DNA]</scope>
    <source>
        <strain evidence="2 3">DSM 103377</strain>
    </source>
</reference>
<evidence type="ECO:0000313" key="2">
    <source>
        <dbReference type="EMBL" id="MBB5515180.1"/>
    </source>
</evidence>
<dbReference type="Proteomes" id="UP000553766">
    <property type="component" value="Unassembled WGS sequence"/>
</dbReference>
<dbReference type="AlphaFoldDB" id="A0A840WVG1"/>
<dbReference type="RefSeq" id="WP_184009522.1">
    <property type="nucleotide sequence ID" value="NZ_JACIJS010000003.1"/>
</dbReference>
<proteinExistence type="predicted"/>